<protein>
    <submittedName>
        <fullName evidence="3">Uncharacterized protein</fullName>
    </submittedName>
</protein>
<sequence>MSSCACAAKDAKIRELQAALVALTKQKRYEDAVPKMRNAKGKRTELGGQQAAVDNERDFLSSKPERAGVPVALFDELKSELASLAEERKEEATQLAVLQSRFQELSAVYNAVQSEKKVHATELEALQKRVQDLLAAHRAVESEKKAQAAELAALQTRFQDLSSAHSALESEKNDKAIQIASLQERVQELNASHASLVVENNTYPSRLQESVAGDELTSMHALDRLLMNNGPTSTLEAKTAFLEQEVVDSRIIKAQLATLQAEYQNCASHLRDSERQNWAVTDSLRHVEAQLSSLRKDNERLQQRLARYNSHPQSEAVPESPQPQIPRQSLTENLLSQPQPEARENDGPLQWETASAPLLTHTDLGVGRDPFTASFFTQASVNMLASSPEPVRCRMWQDVVLIPRAGYMLSQQALYDTYLQDCQRPGYTPPVDFYTFFSVIRYDVIGARLQQFDGGYYICGVVMRGVSELTPPDPAAVAPPRPHAFQNIEATPMHGAPANRTDMTPMGVAVTSPLIIPTGSQHSSSHIFETSSIRNDDSNGIPTKRSEIHDEMDDPFAKRPRVSSDCSVAAPPTSLAPHTSPPPGSLVTGFT</sequence>
<feature type="region of interest" description="Disordered" evidence="2">
    <location>
        <begin position="519"/>
        <end position="591"/>
    </location>
</feature>
<gene>
    <name evidence="3" type="ORF">EXIGLDRAFT_233857</name>
</gene>
<evidence type="ECO:0000256" key="2">
    <source>
        <dbReference type="SAM" id="MobiDB-lite"/>
    </source>
</evidence>
<dbReference type="GO" id="GO:0031032">
    <property type="term" value="P:actomyosin structure organization"/>
    <property type="evidence" value="ECO:0007669"/>
    <property type="project" value="TreeGrafter"/>
</dbReference>
<dbReference type="Proteomes" id="UP000077266">
    <property type="component" value="Unassembled WGS sequence"/>
</dbReference>
<name>A0A165MJE0_EXIGL</name>
<feature type="coiled-coil region" evidence="1">
    <location>
        <begin position="74"/>
        <end position="199"/>
    </location>
</feature>
<dbReference type="GO" id="GO:0004674">
    <property type="term" value="F:protein serine/threonine kinase activity"/>
    <property type="evidence" value="ECO:0007669"/>
    <property type="project" value="TreeGrafter"/>
</dbReference>
<reference evidence="3 4" key="1">
    <citation type="journal article" date="2016" name="Mol. Biol. Evol.">
        <title>Comparative Genomics of Early-Diverging Mushroom-Forming Fungi Provides Insights into the Origins of Lignocellulose Decay Capabilities.</title>
        <authorList>
            <person name="Nagy L.G."/>
            <person name="Riley R."/>
            <person name="Tritt A."/>
            <person name="Adam C."/>
            <person name="Daum C."/>
            <person name="Floudas D."/>
            <person name="Sun H."/>
            <person name="Yadav J.S."/>
            <person name="Pangilinan J."/>
            <person name="Larsson K.H."/>
            <person name="Matsuura K."/>
            <person name="Barry K."/>
            <person name="Labutti K."/>
            <person name="Kuo R."/>
            <person name="Ohm R.A."/>
            <person name="Bhattacharya S.S."/>
            <person name="Shirouzu T."/>
            <person name="Yoshinaga Y."/>
            <person name="Martin F.M."/>
            <person name="Grigoriev I.V."/>
            <person name="Hibbett D.S."/>
        </authorList>
    </citation>
    <scope>NUCLEOTIDE SEQUENCE [LARGE SCALE GENOMIC DNA]</scope>
    <source>
        <strain evidence="3 4">HHB12029</strain>
    </source>
</reference>
<organism evidence="3 4">
    <name type="scientific">Exidia glandulosa HHB12029</name>
    <dbReference type="NCBI Taxonomy" id="1314781"/>
    <lineage>
        <taxon>Eukaryota</taxon>
        <taxon>Fungi</taxon>
        <taxon>Dikarya</taxon>
        <taxon>Basidiomycota</taxon>
        <taxon>Agaricomycotina</taxon>
        <taxon>Agaricomycetes</taxon>
        <taxon>Auriculariales</taxon>
        <taxon>Exidiaceae</taxon>
        <taxon>Exidia</taxon>
    </lineage>
</organism>
<proteinExistence type="predicted"/>
<dbReference type="Gene3D" id="1.10.287.1490">
    <property type="match status" value="1"/>
</dbReference>
<dbReference type="InParanoid" id="A0A165MJE0"/>
<keyword evidence="4" id="KW-1185">Reference proteome</keyword>
<feature type="compositionally biased region" description="Polar residues" evidence="2">
    <location>
        <begin position="519"/>
        <end position="541"/>
    </location>
</feature>
<keyword evidence="1" id="KW-0175">Coiled coil</keyword>
<dbReference type="PANTHER" id="PTHR22988:SF75">
    <property type="entry name" value="MYOSIN-16-LIKE"/>
    <property type="match status" value="1"/>
</dbReference>
<feature type="coiled-coil region" evidence="1">
    <location>
        <begin position="256"/>
        <end position="311"/>
    </location>
</feature>
<dbReference type="InterPro" id="IPR050839">
    <property type="entry name" value="Rho-assoc_Ser/Thr_Kinase"/>
</dbReference>
<dbReference type="GO" id="GO:0005737">
    <property type="term" value="C:cytoplasm"/>
    <property type="evidence" value="ECO:0007669"/>
    <property type="project" value="TreeGrafter"/>
</dbReference>
<dbReference type="AlphaFoldDB" id="A0A165MJE0"/>
<dbReference type="GO" id="GO:0005856">
    <property type="term" value="C:cytoskeleton"/>
    <property type="evidence" value="ECO:0007669"/>
    <property type="project" value="TreeGrafter"/>
</dbReference>
<dbReference type="EMBL" id="KV425910">
    <property type="protein sequence ID" value="KZV99352.1"/>
    <property type="molecule type" value="Genomic_DNA"/>
</dbReference>
<dbReference type="PANTHER" id="PTHR22988">
    <property type="entry name" value="MYOTONIC DYSTROPHY S/T KINASE-RELATED"/>
    <property type="match status" value="1"/>
</dbReference>
<dbReference type="SUPFAM" id="SSF90257">
    <property type="entry name" value="Myosin rod fragments"/>
    <property type="match status" value="1"/>
</dbReference>
<evidence type="ECO:0000256" key="1">
    <source>
        <dbReference type="SAM" id="Coils"/>
    </source>
</evidence>
<evidence type="ECO:0000313" key="4">
    <source>
        <dbReference type="Proteomes" id="UP000077266"/>
    </source>
</evidence>
<evidence type="ECO:0000313" key="3">
    <source>
        <dbReference type="EMBL" id="KZV99352.1"/>
    </source>
</evidence>
<accession>A0A165MJE0</accession>